<keyword evidence="3" id="KW-1185">Reference proteome</keyword>
<keyword evidence="1" id="KW-0732">Signal</keyword>
<protein>
    <submittedName>
        <fullName evidence="2">Uncharacterized protein</fullName>
    </submittedName>
</protein>
<evidence type="ECO:0000313" key="2">
    <source>
        <dbReference type="EMBL" id="SHI42793.1"/>
    </source>
</evidence>
<accession>A0A1M6B2V9</accession>
<name>A0A1M6B2V9_9FLAO</name>
<evidence type="ECO:0000313" key="3">
    <source>
        <dbReference type="Proteomes" id="UP000184231"/>
    </source>
</evidence>
<reference evidence="2 3" key="1">
    <citation type="submission" date="2016-11" db="EMBL/GenBank/DDBJ databases">
        <authorList>
            <person name="Jaros S."/>
            <person name="Januszkiewicz K."/>
            <person name="Wedrychowicz H."/>
        </authorList>
    </citation>
    <scope>NUCLEOTIDE SEQUENCE [LARGE SCALE GENOMIC DNA]</scope>
    <source>
        <strain evidence="2 3">CGMCC 1.8863</strain>
    </source>
</reference>
<dbReference type="STRING" id="558155.SAMN04487911_10239"/>
<sequence>MRNKITLLVFSFFIVSIVKAQEKITDDMREMYSKILYANKEPIFKDDIFQYKTVDYIASDHFFPAPPNQIVDQCIRTIKNSGQLITEAYSGSSDLYFKALLSEDVASYLSDEFTLTIKESGLQYENGNKIGLDVKSKTALNLGELKLKVRTEKEIDASQNILGSLKFDLEFLAKYEKVQLSRSDIGEIFKIGSCDFKLVDVFKNKIVLEKLCMDEEEELEIKVINFTGNGQVIQPYSYFELLELKEKNDNINVDGAYIRNEIDLYKIIYDIFLAKPEITFEEFDRLMTVDLLEGLNNATNYTILKSVGNFEGNFMLYSPKYSNKEFQISFD</sequence>
<dbReference type="Proteomes" id="UP000184231">
    <property type="component" value="Unassembled WGS sequence"/>
</dbReference>
<dbReference type="AlphaFoldDB" id="A0A1M6B2V9"/>
<dbReference type="EMBL" id="FQYX01000002">
    <property type="protein sequence ID" value="SHI42793.1"/>
    <property type="molecule type" value="Genomic_DNA"/>
</dbReference>
<proteinExistence type="predicted"/>
<evidence type="ECO:0000256" key="1">
    <source>
        <dbReference type="SAM" id="SignalP"/>
    </source>
</evidence>
<organism evidence="2 3">
    <name type="scientific">Arenibacter nanhaiticus</name>
    <dbReference type="NCBI Taxonomy" id="558155"/>
    <lineage>
        <taxon>Bacteria</taxon>
        <taxon>Pseudomonadati</taxon>
        <taxon>Bacteroidota</taxon>
        <taxon>Flavobacteriia</taxon>
        <taxon>Flavobacteriales</taxon>
        <taxon>Flavobacteriaceae</taxon>
        <taxon>Arenibacter</taxon>
    </lineage>
</organism>
<feature type="chain" id="PRO_5012160835" evidence="1">
    <location>
        <begin position="21"/>
        <end position="331"/>
    </location>
</feature>
<dbReference type="OrthoDB" id="1376004at2"/>
<feature type="signal peptide" evidence="1">
    <location>
        <begin position="1"/>
        <end position="20"/>
    </location>
</feature>
<gene>
    <name evidence="2" type="ORF">SAMN04487911_10239</name>
</gene>
<dbReference type="RefSeq" id="WP_143150426.1">
    <property type="nucleotide sequence ID" value="NZ_FQYX01000002.1"/>
</dbReference>